<reference evidence="2 3" key="1">
    <citation type="journal article" date="2016" name="Nat. Commun.">
        <title>Thousands of microbial genomes shed light on interconnected biogeochemical processes in an aquifer system.</title>
        <authorList>
            <person name="Anantharaman K."/>
            <person name="Brown C.T."/>
            <person name="Hug L.A."/>
            <person name="Sharon I."/>
            <person name="Castelle C.J."/>
            <person name="Probst A.J."/>
            <person name="Thomas B.C."/>
            <person name="Singh A."/>
            <person name="Wilkins M.J."/>
            <person name="Karaoz U."/>
            <person name="Brodie E.L."/>
            <person name="Williams K.H."/>
            <person name="Hubbard S.S."/>
            <person name="Banfield J.F."/>
        </authorList>
    </citation>
    <scope>NUCLEOTIDE SEQUENCE [LARGE SCALE GENOMIC DNA]</scope>
</reference>
<name>A0A1F6UVB1_9PROT</name>
<dbReference type="EMBL" id="MFSP01000201">
    <property type="protein sequence ID" value="OGI61335.1"/>
    <property type="molecule type" value="Genomic_DNA"/>
</dbReference>
<dbReference type="InterPro" id="IPR005302">
    <property type="entry name" value="MoCF_Sase_C"/>
</dbReference>
<dbReference type="Gene3D" id="2.40.33.20">
    <property type="entry name" value="PK beta-barrel domain-like"/>
    <property type="match status" value="1"/>
</dbReference>
<dbReference type="PANTHER" id="PTHR36930">
    <property type="entry name" value="METAL-SULFUR CLUSTER BIOSYNTHESIS PROTEINS YUAD-RELATED"/>
    <property type="match status" value="1"/>
</dbReference>
<protein>
    <submittedName>
        <fullName evidence="2">Fe-S protein</fullName>
    </submittedName>
</protein>
<accession>A0A1F6UVB1</accession>
<dbReference type="AlphaFoldDB" id="A0A1F6UVB1"/>
<organism evidence="2 3">
    <name type="scientific">Candidatus Muproteobacteria bacterium RBG_16_60_9</name>
    <dbReference type="NCBI Taxonomy" id="1817755"/>
    <lineage>
        <taxon>Bacteria</taxon>
        <taxon>Pseudomonadati</taxon>
        <taxon>Pseudomonadota</taxon>
        <taxon>Candidatus Muproteobacteria</taxon>
    </lineage>
</organism>
<dbReference type="GO" id="GO:0030170">
    <property type="term" value="F:pyridoxal phosphate binding"/>
    <property type="evidence" value="ECO:0007669"/>
    <property type="project" value="InterPro"/>
</dbReference>
<evidence type="ECO:0000313" key="2">
    <source>
        <dbReference type="EMBL" id="OGI61335.1"/>
    </source>
</evidence>
<gene>
    <name evidence="2" type="ORF">A2W18_12355</name>
</gene>
<feature type="domain" description="MOSC" evidence="1">
    <location>
        <begin position="93"/>
        <end position="238"/>
    </location>
</feature>
<dbReference type="PROSITE" id="PS51340">
    <property type="entry name" value="MOSC"/>
    <property type="match status" value="1"/>
</dbReference>
<dbReference type="Pfam" id="PF03473">
    <property type="entry name" value="MOSC"/>
    <property type="match status" value="1"/>
</dbReference>
<evidence type="ECO:0000313" key="3">
    <source>
        <dbReference type="Proteomes" id="UP000179076"/>
    </source>
</evidence>
<dbReference type="Pfam" id="PF03476">
    <property type="entry name" value="MOSC_N"/>
    <property type="match status" value="1"/>
</dbReference>
<dbReference type="InterPro" id="IPR052716">
    <property type="entry name" value="MOSC_domain"/>
</dbReference>
<sequence>MTTISPTLGRVQELWRYPVKSMLGERRELIDLNARGVDGDRTYAIRDATGKFGSGKNTRRFRKIDGLFKFRAVYEGAMLTVHFPDGRTITASDPNIHAALSSELKQSVTLAAEADVSHLDAAPVHLLTTGSLAWLAHALPESRVDGRRFRPNVIIEIPDHAPLEHTWVSKQIEIGSAVKLRVIQRTERCGMVAMAQRELPDDPRILRHITEYAGLEFGVYAEVVAPGRVRCGDVVTLVD</sequence>
<dbReference type="GO" id="GO:0003824">
    <property type="term" value="F:catalytic activity"/>
    <property type="evidence" value="ECO:0007669"/>
    <property type="project" value="InterPro"/>
</dbReference>
<dbReference type="SUPFAM" id="SSF50800">
    <property type="entry name" value="PK beta-barrel domain-like"/>
    <property type="match status" value="1"/>
</dbReference>
<dbReference type="InterPro" id="IPR005303">
    <property type="entry name" value="MOCOS_middle"/>
</dbReference>
<dbReference type="GO" id="GO:0030151">
    <property type="term" value="F:molybdenum ion binding"/>
    <property type="evidence" value="ECO:0007669"/>
    <property type="project" value="InterPro"/>
</dbReference>
<dbReference type="PANTHER" id="PTHR36930:SF1">
    <property type="entry name" value="MOSC DOMAIN-CONTAINING PROTEIN"/>
    <property type="match status" value="1"/>
</dbReference>
<comment type="caution">
    <text evidence="2">The sequence shown here is derived from an EMBL/GenBank/DDBJ whole genome shotgun (WGS) entry which is preliminary data.</text>
</comment>
<dbReference type="InterPro" id="IPR011037">
    <property type="entry name" value="Pyrv_Knase-like_insert_dom_sf"/>
</dbReference>
<evidence type="ECO:0000259" key="1">
    <source>
        <dbReference type="PROSITE" id="PS51340"/>
    </source>
</evidence>
<proteinExistence type="predicted"/>
<dbReference type="Proteomes" id="UP000179076">
    <property type="component" value="Unassembled WGS sequence"/>
</dbReference>